<gene>
    <name evidence="1" type="ORF">SAMN05428998_12585</name>
</gene>
<accession>A0A1Y6CIU3</accession>
<dbReference type="RefSeq" id="WP_085125243.1">
    <property type="nucleotide sequence ID" value="NZ_FWZX01000025.1"/>
</dbReference>
<keyword evidence="2" id="KW-1185">Reference proteome</keyword>
<evidence type="ECO:0000313" key="2">
    <source>
        <dbReference type="Proteomes" id="UP000192917"/>
    </source>
</evidence>
<name>A0A1Y6CIU3_9PROT</name>
<evidence type="ECO:0000313" key="1">
    <source>
        <dbReference type="EMBL" id="SMF64713.1"/>
    </source>
</evidence>
<reference evidence="1 2" key="1">
    <citation type="submission" date="2017-04" db="EMBL/GenBank/DDBJ databases">
        <authorList>
            <person name="Afonso C.L."/>
            <person name="Miller P.J."/>
            <person name="Scott M.A."/>
            <person name="Spackman E."/>
            <person name="Goraichik I."/>
            <person name="Dimitrov K.M."/>
            <person name="Suarez D.L."/>
            <person name="Swayne D.E."/>
        </authorList>
    </citation>
    <scope>NUCLEOTIDE SEQUENCE [LARGE SCALE GENOMIC DNA]</scope>
    <source>
        <strain evidence="1 2">USBA 355</strain>
    </source>
</reference>
<dbReference type="STRING" id="560819.SAMN05428998_12585"/>
<sequence>MYHGTIRNVIGVAIDLDEARPQMEDDLVRDAVEMTERAWPSFRRRLRSGKPQPPKVPPVRTKLQLFWEFYCMLHQERHGMSFDLDLYVPEALRPPPITVIRL</sequence>
<protein>
    <submittedName>
        <fullName evidence="1">Uncharacterized protein</fullName>
    </submittedName>
</protein>
<organism evidence="1 2">
    <name type="scientific">Tistlia consotensis USBA 355</name>
    <dbReference type="NCBI Taxonomy" id="560819"/>
    <lineage>
        <taxon>Bacteria</taxon>
        <taxon>Pseudomonadati</taxon>
        <taxon>Pseudomonadota</taxon>
        <taxon>Alphaproteobacteria</taxon>
        <taxon>Rhodospirillales</taxon>
        <taxon>Rhodovibrionaceae</taxon>
        <taxon>Tistlia</taxon>
    </lineage>
</organism>
<dbReference type="EMBL" id="FWZX01000025">
    <property type="protein sequence ID" value="SMF64713.1"/>
    <property type="molecule type" value="Genomic_DNA"/>
</dbReference>
<dbReference type="AlphaFoldDB" id="A0A1Y6CIU3"/>
<proteinExistence type="predicted"/>
<dbReference type="Proteomes" id="UP000192917">
    <property type="component" value="Unassembled WGS sequence"/>
</dbReference>